<evidence type="ECO:0000313" key="3">
    <source>
        <dbReference type="Proteomes" id="UP000231157"/>
    </source>
</evidence>
<dbReference type="SUPFAM" id="SSF53335">
    <property type="entry name" value="S-adenosyl-L-methionine-dependent methyltransferases"/>
    <property type="match status" value="1"/>
</dbReference>
<sequence>MASKEKWNKSYRDGKNPWRRREINLSNWLEKSGVFNGSALDLGCGTGEVARWLAQHGFMVEGIDFSEEAIKIASKQPSLPGLFFNVWDLEELATYSFKNRAYDLIIDSKTLVFIEDKEKYLATIASKLNGVFILQVIIKHAEKPFLVVQQNELEEILVKYFIIKGIDLYYKPTKENPLSVVAEYFLVKKET</sequence>
<organism evidence="2 3">
    <name type="scientific">Candidatus Harrisonbacteria bacterium CG10_big_fil_rev_8_21_14_0_10_40_38</name>
    <dbReference type="NCBI Taxonomy" id="1974583"/>
    <lineage>
        <taxon>Bacteria</taxon>
        <taxon>Candidatus Harrisoniibacteriota</taxon>
    </lineage>
</organism>
<evidence type="ECO:0000313" key="2">
    <source>
        <dbReference type="EMBL" id="PIR89090.1"/>
    </source>
</evidence>
<dbReference type="InterPro" id="IPR025714">
    <property type="entry name" value="Methyltranfer_dom"/>
</dbReference>
<proteinExistence type="predicted"/>
<reference evidence="3" key="1">
    <citation type="submission" date="2017-09" db="EMBL/GenBank/DDBJ databases">
        <title>Depth-based differentiation of microbial function through sediment-hosted aquifers and enrichment of novel symbionts in the deep terrestrial subsurface.</title>
        <authorList>
            <person name="Probst A.J."/>
            <person name="Ladd B."/>
            <person name="Jarett J.K."/>
            <person name="Geller-Mcgrath D.E."/>
            <person name="Sieber C.M.K."/>
            <person name="Emerson J.B."/>
            <person name="Anantharaman K."/>
            <person name="Thomas B.C."/>
            <person name="Malmstrom R."/>
            <person name="Stieglmeier M."/>
            <person name="Klingl A."/>
            <person name="Woyke T."/>
            <person name="Ryan C.M."/>
            <person name="Banfield J.F."/>
        </authorList>
    </citation>
    <scope>NUCLEOTIDE SEQUENCE [LARGE SCALE GENOMIC DNA]</scope>
</reference>
<dbReference type="AlphaFoldDB" id="A0A2H0URP5"/>
<dbReference type="EMBL" id="PFAZ01000007">
    <property type="protein sequence ID" value="PIR89090.1"/>
    <property type="molecule type" value="Genomic_DNA"/>
</dbReference>
<dbReference type="PANTHER" id="PTHR43861">
    <property type="entry name" value="TRANS-ACONITATE 2-METHYLTRANSFERASE-RELATED"/>
    <property type="match status" value="1"/>
</dbReference>
<evidence type="ECO:0000259" key="1">
    <source>
        <dbReference type="Pfam" id="PF13847"/>
    </source>
</evidence>
<feature type="domain" description="Methyltransferase" evidence="1">
    <location>
        <begin position="38"/>
        <end position="152"/>
    </location>
</feature>
<comment type="caution">
    <text evidence="2">The sequence shown here is derived from an EMBL/GenBank/DDBJ whole genome shotgun (WGS) entry which is preliminary data.</text>
</comment>
<dbReference type="CDD" id="cd02440">
    <property type="entry name" value="AdoMet_MTases"/>
    <property type="match status" value="1"/>
</dbReference>
<dbReference type="Pfam" id="PF13847">
    <property type="entry name" value="Methyltransf_31"/>
    <property type="match status" value="1"/>
</dbReference>
<dbReference type="Gene3D" id="3.40.50.150">
    <property type="entry name" value="Vaccinia Virus protein VP39"/>
    <property type="match status" value="1"/>
</dbReference>
<name>A0A2H0URP5_9BACT</name>
<dbReference type="Proteomes" id="UP000231157">
    <property type="component" value="Unassembled WGS sequence"/>
</dbReference>
<gene>
    <name evidence="2" type="ORF">COU07_02575</name>
</gene>
<protein>
    <recommendedName>
        <fullName evidence="1">Methyltransferase domain-containing protein</fullName>
    </recommendedName>
</protein>
<accession>A0A2H0URP5</accession>
<dbReference type="InterPro" id="IPR029063">
    <property type="entry name" value="SAM-dependent_MTases_sf"/>
</dbReference>